<protein>
    <recommendedName>
        <fullName evidence="5">DNA polymerase lambda</fullName>
        <ecNumber evidence="4">2.7.7.7</ecNumber>
    </recommendedName>
</protein>
<feature type="domain" description="BRCT" evidence="19">
    <location>
        <begin position="160"/>
        <end position="253"/>
    </location>
</feature>
<keyword evidence="12" id="KW-0239">DNA-directed DNA polymerase</keyword>
<dbReference type="Pfam" id="PF14716">
    <property type="entry name" value="HHH_8"/>
    <property type="match status" value="1"/>
</dbReference>
<dbReference type="FunFam" id="3.30.210.10:FF:000001">
    <property type="entry name" value="DNA polymerase lambda"/>
    <property type="match status" value="1"/>
</dbReference>
<dbReference type="PRINTS" id="PR00870">
    <property type="entry name" value="DNAPOLXBETA"/>
</dbReference>
<feature type="region of interest" description="Disordered" evidence="18">
    <location>
        <begin position="35"/>
        <end position="85"/>
    </location>
</feature>
<dbReference type="GeneID" id="75832421"/>
<evidence type="ECO:0000256" key="17">
    <source>
        <dbReference type="ARBA" id="ARBA00049244"/>
    </source>
</evidence>
<dbReference type="InterPro" id="IPR036420">
    <property type="entry name" value="BRCT_dom_sf"/>
</dbReference>
<comment type="similarity">
    <text evidence="3">Belongs to the DNA polymerase type-X family.</text>
</comment>
<dbReference type="SUPFAM" id="SSF52113">
    <property type="entry name" value="BRCT domain"/>
    <property type="match status" value="1"/>
</dbReference>
<dbReference type="Gene3D" id="3.30.460.10">
    <property type="entry name" value="Beta Polymerase, domain 2"/>
    <property type="match status" value="1"/>
</dbReference>
<dbReference type="InterPro" id="IPR027421">
    <property type="entry name" value="DNA_pol_lamdba_lyase_dom_sf"/>
</dbReference>
<dbReference type="GO" id="GO:0016829">
    <property type="term" value="F:lyase activity"/>
    <property type="evidence" value="ECO:0007669"/>
    <property type="project" value="UniProtKB-KW"/>
</dbReference>
<dbReference type="InterPro" id="IPR028207">
    <property type="entry name" value="DNA_pol_B_palm_palm"/>
</dbReference>
<keyword evidence="13" id="KW-0238">DNA-binding</keyword>
<dbReference type="GO" id="GO:0003677">
    <property type="term" value="F:DNA binding"/>
    <property type="evidence" value="ECO:0007669"/>
    <property type="project" value="UniProtKB-KW"/>
</dbReference>
<dbReference type="InterPro" id="IPR037160">
    <property type="entry name" value="DNA_Pol_thumb_sf"/>
</dbReference>
<dbReference type="OrthoDB" id="205514at2759"/>
<keyword evidence="8" id="KW-0548">Nucleotidyltransferase</keyword>
<evidence type="ECO:0000313" key="20">
    <source>
        <dbReference type="EMBL" id="KAI6785604.1"/>
    </source>
</evidence>
<dbReference type="Gene3D" id="3.30.210.10">
    <property type="entry name" value="DNA polymerase, thumb domain"/>
    <property type="match status" value="1"/>
</dbReference>
<evidence type="ECO:0000313" key="21">
    <source>
        <dbReference type="Proteomes" id="UP001055219"/>
    </source>
</evidence>
<dbReference type="Pfam" id="PF14791">
    <property type="entry name" value="DNA_pol_B_thumb"/>
    <property type="match status" value="1"/>
</dbReference>
<keyword evidence="9" id="KW-0235">DNA replication</keyword>
<dbReference type="Gene3D" id="3.40.50.10190">
    <property type="entry name" value="BRCT domain"/>
    <property type="match status" value="1"/>
</dbReference>
<dbReference type="GO" id="GO:0006260">
    <property type="term" value="P:DNA replication"/>
    <property type="evidence" value="ECO:0007669"/>
    <property type="project" value="UniProtKB-KW"/>
</dbReference>
<feature type="compositionally biased region" description="Polar residues" evidence="18">
    <location>
        <begin position="68"/>
        <end position="85"/>
    </location>
</feature>
<evidence type="ECO:0000256" key="3">
    <source>
        <dbReference type="ARBA" id="ARBA00008323"/>
    </source>
</evidence>
<evidence type="ECO:0000256" key="14">
    <source>
        <dbReference type="ARBA" id="ARBA00023204"/>
    </source>
</evidence>
<feature type="region of interest" description="Disordered" evidence="18">
    <location>
        <begin position="256"/>
        <end position="323"/>
    </location>
</feature>
<dbReference type="InterPro" id="IPR001357">
    <property type="entry name" value="BRCT_dom"/>
</dbReference>
<evidence type="ECO:0000256" key="11">
    <source>
        <dbReference type="ARBA" id="ARBA00022763"/>
    </source>
</evidence>
<evidence type="ECO:0000256" key="4">
    <source>
        <dbReference type="ARBA" id="ARBA00012417"/>
    </source>
</evidence>
<evidence type="ECO:0000256" key="18">
    <source>
        <dbReference type="SAM" id="MobiDB-lite"/>
    </source>
</evidence>
<comment type="catalytic activity">
    <reaction evidence="17">
        <text>DNA(n) + a 2'-deoxyribonucleoside 5'-triphosphate = DNA(n+1) + diphosphate</text>
        <dbReference type="Rhea" id="RHEA:22508"/>
        <dbReference type="Rhea" id="RHEA-COMP:17339"/>
        <dbReference type="Rhea" id="RHEA-COMP:17340"/>
        <dbReference type="ChEBI" id="CHEBI:33019"/>
        <dbReference type="ChEBI" id="CHEBI:61560"/>
        <dbReference type="ChEBI" id="CHEBI:173112"/>
        <dbReference type="EC" id="2.7.7.7"/>
    </reaction>
</comment>
<name>A0A9P9Y8M8_9HYPO</name>
<dbReference type="CDD" id="cd00141">
    <property type="entry name" value="NT_POLXc"/>
    <property type="match status" value="1"/>
</dbReference>
<organism evidence="20 21">
    <name type="scientific">Emericellopsis cladophorae</name>
    <dbReference type="NCBI Taxonomy" id="2686198"/>
    <lineage>
        <taxon>Eukaryota</taxon>
        <taxon>Fungi</taxon>
        <taxon>Dikarya</taxon>
        <taxon>Ascomycota</taxon>
        <taxon>Pezizomycotina</taxon>
        <taxon>Sordariomycetes</taxon>
        <taxon>Hypocreomycetidae</taxon>
        <taxon>Hypocreales</taxon>
        <taxon>Bionectriaceae</taxon>
        <taxon>Emericellopsis</taxon>
    </lineage>
</organism>
<keyword evidence="16" id="KW-0539">Nucleus</keyword>
<dbReference type="Pfam" id="PF14792">
    <property type="entry name" value="DNA_pol_B_palm"/>
    <property type="match status" value="1"/>
</dbReference>
<dbReference type="AlphaFoldDB" id="A0A9P9Y8M8"/>
<comment type="cofactor">
    <cofactor evidence="1">
        <name>Mn(2+)</name>
        <dbReference type="ChEBI" id="CHEBI:29035"/>
    </cofactor>
</comment>
<dbReference type="SUPFAM" id="SSF47802">
    <property type="entry name" value="DNA polymerase beta, N-terminal domain-like"/>
    <property type="match status" value="1"/>
</dbReference>
<dbReference type="PANTHER" id="PTHR11276:SF28">
    <property type="entry name" value="DNA POLYMERASE LAMBDA"/>
    <property type="match status" value="1"/>
</dbReference>
<keyword evidence="14" id="KW-0234">DNA repair</keyword>
<feature type="compositionally biased region" description="Basic residues" evidence="18">
    <location>
        <begin position="397"/>
        <end position="407"/>
    </location>
</feature>
<dbReference type="PROSITE" id="PS00522">
    <property type="entry name" value="DNA_POLYMERASE_X"/>
    <property type="match status" value="1"/>
</dbReference>
<feature type="compositionally biased region" description="Pro residues" evidence="18">
    <location>
        <begin position="261"/>
        <end position="275"/>
    </location>
</feature>
<dbReference type="EC" id="2.7.7.7" evidence="4"/>
<dbReference type="PANTHER" id="PTHR11276">
    <property type="entry name" value="DNA POLYMERASE TYPE-X FAMILY MEMBER"/>
    <property type="match status" value="1"/>
</dbReference>
<accession>A0A9P9Y8M8</accession>
<dbReference type="InterPro" id="IPR029398">
    <property type="entry name" value="PolB_thumb"/>
</dbReference>
<dbReference type="EMBL" id="JAGIXG020000001">
    <property type="protein sequence ID" value="KAI6785604.1"/>
    <property type="molecule type" value="Genomic_DNA"/>
</dbReference>
<dbReference type="InterPro" id="IPR043519">
    <property type="entry name" value="NT_sf"/>
</dbReference>
<dbReference type="SUPFAM" id="SSF81301">
    <property type="entry name" value="Nucleotidyltransferase"/>
    <property type="match status" value="1"/>
</dbReference>
<dbReference type="InterPro" id="IPR002054">
    <property type="entry name" value="DNA-dir_DNA_pol_X"/>
</dbReference>
<dbReference type="Gene3D" id="1.10.150.20">
    <property type="entry name" value="5' to 3' exonuclease, C-terminal subdomain"/>
    <property type="match status" value="1"/>
</dbReference>
<evidence type="ECO:0000256" key="1">
    <source>
        <dbReference type="ARBA" id="ARBA00001936"/>
    </source>
</evidence>
<dbReference type="PROSITE" id="PS50172">
    <property type="entry name" value="BRCT"/>
    <property type="match status" value="1"/>
</dbReference>
<dbReference type="PRINTS" id="PR00869">
    <property type="entry name" value="DNAPOLX"/>
</dbReference>
<comment type="caution">
    <text evidence="20">The sequence shown here is derived from an EMBL/GenBank/DDBJ whole genome shotgun (WGS) entry which is preliminary data.</text>
</comment>
<keyword evidence="15" id="KW-0456">Lyase</keyword>
<evidence type="ECO:0000259" key="19">
    <source>
        <dbReference type="PROSITE" id="PS50172"/>
    </source>
</evidence>
<evidence type="ECO:0000256" key="9">
    <source>
        <dbReference type="ARBA" id="ARBA00022705"/>
    </source>
</evidence>
<dbReference type="RefSeq" id="XP_051366460.1">
    <property type="nucleotide sequence ID" value="XM_051508255.1"/>
</dbReference>
<evidence type="ECO:0000256" key="2">
    <source>
        <dbReference type="ARBA" id="ARBA00004123"/>
    </source>
</evidence>
<evidence type="ECO:0000256" key="5">
    <source>
        <dbReference type="ARBA" id="ARBA00016513"/>
    </source>
</evidence>
<evidence type="ECO:0000256" key="15">
    <source>
        <dbReference type="ARBA" id="ARBA00023239"/>
    </source>
</evidence>
<dbReference type="Pfam" id="PF10391">
    <property type="entry name" value="DNA_pol_lambd_f"/>
    <property type="match status" value="1"/>
</dbReference>
<gene>
    <name evidence="20" type="ORF">J7T54_005938</name>
</gene>
<comment type="subcellular location">
    <subcellularLocation>
        <location evidence="2">Nucleus</location>
    </subcellularLocation>
</comment>
<keyword evidence="21" id="KW-1185">Reference proteome</keyword>
<feature type="compositionally biased region" description="Polar residues" evidence="18">
    <location>
        <begin position="101"/>
        <end position="113"/>
    </location>
</feature>
<dbReference type="GO" id="GO:0046872">
    <property type="term" value="F:metal ion binding"/>
    <property type="evidence" value="ECO:0007669"/>
    <property type="project" value="UniProtKB-KW"/>
</dbReference>
<evidence type="ECO:0000256" key="12">
    <source>
        <dbReference type="ARBA" id="ARBA00022932"/>
    </source>
</evidence>
<dbReference type="FunFam" id="1.10.150.110:FF:000005">
    <property type="entry name" value="DNA polymerase POL4"/>
    <property type="match status" value="1"/>
</dbReference>
<evidence type="ECO:0000256" key="13">
    <source>
        <dbReference type="ARBA" id="ARBA00023125"/>
    </source>
</evidence>
<evidence type="ECO:0000256" key="7">
    <source>
        <dbReference type="ARBA" id="ARBA00022679"/>
    </source>
</evidence>
<dbReference type="InterPro" id="IPR022312">
    <property type="entry name" value="DNA_pol_X"/>
</dbReference>
<feature type="region of interest" description="Disordered" evidence="18">
    <location>
        <begin position="363"/>
        <end position="408"/>
    </location>
</feature>
<dbReference type="GO" id="GO:0006303">
    <property type="term" value="P:double-strand break repair via nonhomologous end joining"/>
    <property type="evidence" value="ECO:0007669"/>
    <property type="project" value="TreeGrafter"/>
</dbReference>
<dbReference type="SMART" id="SM00483">
    <property type="entry name" value="POLXc"/>
    <property type="match status" value="1"/>
</dbReference>
<feature type="region of interest" description="Disordered" evidence="18">
    <location>
        <begin position="101"/>
        <end position="159"/>
    </location>
</feature>
<dbReference type="FunFam" id="1.10.150.20:FF:000010">
    <property type="entry name" value="DNA polymerase lambda"/>
    <property type="match status" value="1"/>
</dbReference>
<dbReference type="InterPro" id="IPR019843">
    <property type="entry name" value="DNA_pol-X_BS"/>
</dbReference>
<keyword evidence="11" id="KW-0227">DNA damage</keyword>
<evidence type="ECO:0000256" key="10">
    <source>
        <dbReference type="ARBA" id="ARBA00022723"/>
    </source>
</evidence>
<keyword evidence="10" id="KW-0479">Metal-binding</keyword>
<dbReference type="SUPFAM" id="SSF81585">
    <property type="entry name" value="PsbU/PolX domain-like"/>
    <property type="match status" value="1"/>
</dbReference>
<dbReference type="Proteomes" id="UP001055219">
    <property type="component" value="Unassembled WGS sequence"/>
</dbReference>
<evidence type="ECO:0000256" key="16">
    <source>
        <dbReference type="ARBA" id="ARBA00023242"/>
    </source>
</evidence>
<reference evidence="20" key="2">
    <citation type="submission" date="2022-07" db="EMBL/GenBank/DDBJ databases">
        <authorList>
            <person name="Goncalves M.F.M."/>
            <person name="Hilario S."/>
            <person name="Van De Peer Y."/>
            <person name="Esteves A.C."/>
            <person name="Alves A."/>
        </authorList>
    </citation>
    <scope>NUCLEOTIDE SEQUENCE</scope>
    <source>
        <strain evidence="20">MUM 19.33</strain>
    </source>
</reference>
<dbReference type="Gene3D" id="1.10.150.110">
    <property type="entry name" value="DNA polymerase beta, N-terminal domain-like"/>
    <property type="match status" value="1"/>
</dbReference>
<dbReference type="InterPro" id="IPR002008">
    <property type="entry name" value="DNA_pol_X_beta-like"/>
</dbReference>
<evidence type="ECO:0000256" key="8">
    <source>
        <dbReference type="ARBA" id="ARBA00022695"/>
    </source>
</evidence>
<dbReference type="GO" id="GO:0003887">
    <property type="term" value="F:DNA-directed DNA polymerase activity"/>
    <property type="evidence" value="ECO:0007669"/>
    <property type="project" value="UniProtKB-KW"/>
</dbReference>
<dbReference type="InterPro" id="IPR010996">
    <property type="entry name" value="HHH_MUS81"/>
</dbReference>
<proteinExistence type="inferred from homology"/>
<keyword evidence="6" id="KW-0237">DNA synthesis</keyword>
<dbReference type="GO" id="GO:0005634">
    <property type="term" value="C:nucleus"/>
    <property type="evidence" value="ECO:0007669"/>
    <property type="project" value="UniProtKB-SubCell"/>
</dbReference>
<sequence>MTMDVTISLADKRHLFENLEPPPDDALSPEEISLRRDCNGFFKPRPKRPSPPTSARAPPHTTPRRVSSAPQTLKQGDSSKVIQNTPASVYVRKGVLHNLLQGTESDDTTTAIPASTRRLQRSETAPLPLPKRMTSENETETPTATKRRRRKASDVPPRPATEQVFQGLVFYYVPNNDIAPARRMRMAKAKACGATRTEFASGATHFIVDKALTFQDVEADLATAARGAAVVNEDWPLDCMQFKSVLDVGQKKYLLRGQPDAQPPTAEPAAAAPPPRSEELSRSLQLKPPQRNPKKWDYVPPRGTPGRSEESSLEAGPRGGESQPVVLDLSAMAEPTPSRDAKGDELSSVIDLMQEYRELPLDAEEHDDEDARSNAGTVEDLPSADEEAGSEVERSRQTHRPASRGKKMRFEERFACNQATAQDARPDNPNARTMEVLQQMAGYYDRINDNWRTVAYRKAISTLKRQDVRITTEQEALRLPGVGPRLAQTIEEVVTTDRLRRLEYAEDEPMGKVLRLFMGIYGVGNKQAQQWIAQGFRTLDDLKRDARLSANQLVGIERYDDLQQRIPRHEVEALGSIVKKTAAGIDGAVEIIIGGSYRRGSQTSGDIDIVVTKPGTELSGDLVPFLDTLTRTLEASGFLVACLASSRSAEGSKWHGCCVLPSSSSPSSSSTEQRHLWRRIDFLLVPETELGAALLYFTGNDIFNRSMRLLASRKGMRLNQRGLYRNVLRGAARARVTEGELVEGRDERRIFALLGVQWREPHERWC</sequence>
<evidence type="ECO:0000256" key="6">
    <source>
        <dbReference type="ARBA" id="ARBA00022634"/>
    </source>
</evidence>
<reference evidence="20" key="1">
    <citation type="journal article" date="2021" name="J Fungi (Basel)">
        <title>Genomic and Metabolomic Analyses of the Marine Fungus Emericellopsis cladophorae: Insights into Saltwater Adaptability Mechanisms and Its Biosynthetic Potential.</title>
        <authorList>
            <person name="Goncalves M.F.M."/>
            <person name="Hilario S."/>
            <person name="Van de Peer Y."/>
            <person name="Esteves A.C."/>
            <person name="Alves A."/>
        </authorList>
    </citation>
    <scope>NUCLEOTIDE SEQUENCE</scope>
    <source>
        <strain evidence="20">MUM 19.33</strain>
    </source>
</reference>
<keyword evidence="7" id="KW-0808">Transferase</keyword>
<dbReference type="InterPro" id="IPR018944">
    <property type="entry name" value="DNA_pol_lambd_fingers_domain"/>
</dbReference>